<evidence type="ECO:0000256" key="1">
    <source>
        <dbReference type="ARBA" id="ARBA00022614"/>
    </source>
</evidence>
<dbReference type="SUPFAM" id="SSF52047">
    <property type="entry name" value="RNI-like"/>
    <property type="match status" value="1"/>
</dbReference>
<keyword evidence="1" id="KW-0433">Leucine-rich repeat</keyword>
<dbReference type="InterPro" id="IPR001611">
    <property type="entry name" value="Leu-rich_rpt"/>
</dbReference>
<keyword evidence="2" id="KW-0677">Repeat</keyword>
<dbReference type="InterPro" id="IPR032675">
    <property type="entry name" value="LRR_dom_sf"/>
</dbReference>
<evidence type="ECO:0000313" key="3">
    <source>
        <dbReference type="Ensembl" id="ENSAMXP00005010552.1"/>
    </source>
</evidence>
<dbReference type="Ensembl" id="ENSAMXT00005011748.1">
    <property type="protein sequence ID" value="ENSAMXP00005010552.1"/>
    <property type="gene ID" value="ENSAMXG00005005884.1"/>
</dbReference>
<accession>A0A8B9HAH5</accession>
<protein>
    <recommendedName>
        <fullName evidence="5">NACHT LRR and PYD domain-containing protein</fullName>
    </recommendedName>
</protein>
<dbReference type="Pfam" id="PF13516">
    <property type="entry name" value="LRR_6"/>
    <property type="match status" value="4"/>
</dbReference>
<evidence type="ECO:0000313" key="4">
    <source>
        <dbReference type="Proteomes" id="UP000694621"/>
    </source>
</evidence>
<dbReference type="PANTHER" id="PTHR24106">
    <property type="entry name" value="NACHT, LRR AND CARD DOMAINS-CONTAINING"/>
    <property type="match status" value="1"/>
</dbReference>
<reference evidence="3" key="1">
    <citation type="submission" date="2025-08" db="UniProtKB">
        <authorList>
            <consortium name="Ensembl"/>
        </authorList>
    </citation>
    <scope>IDENTIFICATION</scope>
</reference>
<dbReference type="Proteomes" id="UP000694621">
    <property type="component" value="Unplaced"/>
</dbReference>
<dbReference type="SMART" id="SM00368">
    <property type="entry name" value="LRR_RI"/>
    <property type="match status" value="8"/>
</dbReference>
<sequence>MENPSPEKTICLFHCLNELNDHSLVQEVQKYLSRGGFRDLSGAELSPAQWSAVSFVMLSSEEELEEFNLRKYVFLLFLLVGCNLSEKSCAALASALKSNFTTLKELNLSHNKLQDSGVKLLSAGLENPHCKLETLWLDYHLQQKRNFQLTQITGIDYYFSLRLAECNLSEKSCAALASALSSHSTTLRELNLNHNKLQDSGVKLLSAGLENPNCKLETLWLAECNLSEKSCAALASALSSDSSTLRELNLTDNKLQDSGVKVLSAALENPHCKLEKLELWGCNVSEKCCAALASAISSNSSTLRELNLSGNKLQDSGVKLLSVGLQNPQCKLETLE</sequence>
<dbReference type="AlphaFoldDB" id="A0A8B9HAH5"/>
<dbReference type="PROSITE" id="PS51450">
    <property type="entry name" value="LRR"/>
    <property type="match status" value="1"/>
</dbReference>
<organism evidence="3 4">
    <name type="scientific">Astyanax mexicanus</name>
    <name type="common">Blind cave fish</name>
    <name type="synonym">Astyanax fasciatus mexicanus</name>
    <dbReference type="NCBI Taxonomy" id="7994"/>
    <lineage>
        <taxon>Eukaryota</taxon>
        <taxon>Metazoa</taxon>
        <taxon>Chordata</taxon>
        <taxon>Craniata</taxon>
        <taxon>Vertebrata</taxon>
        <taxon>Euteleostomi</taxon>
        <taxon>Actinopterygii</taxon>
        <taxon>Neopterygii</taxon>
        <taxon>Teleostei</taxon>
        <taxon>Ostariophysi</taxon>
        <taxon>Characiformes</taxon>
        <taxon>Characoidei</taxon>
        <taxon>Acestrorhamphidae</taxon>
        <taxon>Acestrorhamphinae</taxon>
        <taxon>Astyanax</taxon>
    </lineage>
</organism>
<dbReference type="Gene3D" id="3.80.10.10">
    <property type="entry name" value="Ribonuclease Inhibitor"/>
    <property type="match status" value="2"/>
</dbReference>
<evidence type="ECO:0008006" key="5">
    <source>
        <dbReference type="Google" id="ProtNLM"/>
    </source>
</evidence>
<dbReference type="InterPro" id="IPR051261">
    <property type="entry name" value="NLR"/>
</dbReference>
<proteinExistence type="predicted"/>
<name>A0A8B9HAH5_ASTMX</name>
<evidence type="ECO:0000256" key="2">
    <source>
        <dbReference type="ARBA" id="ARBA00022737"/>
    </source>
</evidence>